<feature type="region of interest" description="Disordered" evidence="8">
    <location>
        <begin position="301"/>
        <end position="321"/>
    </location>
</feature>
<name>A0A103Y5P1_CYNCS</name>
<sequence length="647" mass="69577">MKTGAVTVALAATIGNLLQGWDNATIAGAVLYIKKEFHLETQPTIEGLIVAMSLIGATVITTFSGPVSDTIGRRPMLIISSMFYFISGLVMFWSPNVYVLLIARLLDGFGIGLAVTLVPLYISETAPSDIRGLLNTFPQFTGCIGMCLAYAMVFTLSLRSNASWRMMLGVLSIPSIAYFLLAVFFLPESPRWLVSETSVEEYIISADNELSEDHVEEKDQIKLYGAEEGQSWVAKPVRGQSSLVLASRQGSISHMMDPMVTLFGSIHEKQHEGGSKSLIFPNFGSMFGGDQQHKAENWDVESNHDKGNLSGDESDDHNLRSPLLSHYSTEVDKDVAAPASKGSMLNIRQPSETTNAMGIGGGWQLAYKKTDEGKKSGGLKRIYLHQESGAGSGADSRRKSVTSFAGAGDHGEVVRASALVSRSVLCLDDAAGPNALQSGVFKPPPSTKKGSSWAELSEPAGVGILLANMGIGSESASFLISGVTTFLMLPSVGVAMKLIDIAGRRMLLLATLPILLISLIVLVVSNTIPMRSDIHAVISTISVVVYFCTFVMGFGPIPNTLCSEIFPTRVRGLCIAICALTFWVGDIIVTYTLPVLLTTIGLAGAFAIYAVVCTISWFFVYFRVPETKGMPLEVITEFFAMGAKKTN</sequence>
<dbReference type="PROSITE" id="PS50850">
    <property type="entry name" value="MFS"/>
    <property type="match status" value="1"/>
</dbReference>
<protein>
    <submittedName>
        <fullName evidence="11">General substrate transporter</fullName>
    </submittedName>
</protein>
<dbReference type="GO" id="GO:0022857">
    <property type="term" value="F:transmembrane transporter activity"/>
    <property type="evidence" value="ECO:0007669"/>
    <property type="project" value="InterPro"/>
</dbReference>
<comment type="subcellular location">
    <subcellularLocation>
        <location evidence="1">Membrane</location>
        <topology evidence="1">Multi-pass membrane protein</topology>
    </subcellularLocation>
</comment>
<evidence type="ECO:0000256" key="5">
    <source>
        <dbReference type="ARBA" id="ARBA00022989"/>
    </source>
</evidence>
<feature type="transmembrane region" description="Helical" evidence="9">
    <location>
        <begin position="570"/>
        <end position="593"/>
    </location>
</feature>
<evidence type="ECO:0000256" key="9">
    <source>
        <dbReference type="SAM" id="Phobius"/>
    </source>
</evidence>
<accession>A0A103Y5P1</accession>
<feature type="transmembrane region" description="Helical" evidence="9">
    <location>
        <begin position="599"/>
        <end position="622"/>
    </location>
</feature>
<feature type="compositionally biased region" description="Polar residues" evidence="8">
    <location>
        <begin position="346"/>
        <end position="356"/>
    </location>
</feature>
<dbReference type="PANTHER" id="PTHR48020">
    <property type="entry name" value="PROTON MYO-INOSITOL COTRANSPORTER"/>
    <property type="match status" value="1"/>
</dbReference>
<evidence type="ECO:0000313" key="11">
    <source>
        <dbReference type="EMBL" id="KVI02980.1"/>
    </source>
</evidence>
<dbReference type="EMBL" id="LEKV01002602">
    <property type="protein sequence ID" value="KVI02980.1"/>
    <property type="molecule type" value="Genomic_DNA"/>
</dbReference>
<dbReference type="PRINTS" id="PR00171">
    <property type="entry name" value="SUGRTRNSPORT"/>
</dbReference>
<feature type="region of interest" description="Disordered" evidence="8">
    <location>
        <begin position="340"/>
        <end position="359"/>
    </location>
</feature>
<feature type="transmembrane region" description="Helical" evidence="9">
    <location>
        <begin position="75"/>
        <end position="93"/>
    </location>
</feature>
<dbReference type="OMA" id="YIHEETS"/>
<evidence type="ECO:0000256" key="3">
    <source>
        <dbReference type="ARBA" id="ARBA00022448"/>
    </source>
</evidence>
<dbReference type="SUPFAM" id="SSF103473">
    <property type="entry name" value="MFS general substrate transporter"/>
    <property type="match status" value="1"/>
</dbReference>
<evidence type="ECO:0000259" key="10">
    <source>
        <dbReference type="PROSITE" id="PS50850"/>
    </source>
</evidence>
<keyword evidence="6 9" id="KW-0472">Membrane</keyword>
<evidence type="ECO:0000313" key="12">
    <source>
        <dbReference type="Proteomes" id="UP000243975"/>
    </source>
</evidence>
<feature type="domain" description="Major facilitator superfamily (MFS) profile" evidence="10">
    <location>
        <begin position="8"/>
        <end position="628"/>
    </location>
</feature>
<dbReference type="InterPro" id="IPR036259">
    <property type="entry name" value="MFS_trans_sf"/>
</dbReference>
<evidence type="ECO:0000256" key="7">
    <source>
        <dbReference type="ARBA" id="ARBA00044504"/>
    </source>
</evidence>
<dbReference type="Proteomes" id="UP000243975">
    <property type="component" value="Unassembled WGS sequence"/>
</dbReference>
<dbReference type="PROSITE" id="PS00217">
    <property type="entry name" value="SUGAR_TRANSPORT_2"/>
    <property type="match status" value="1"/>
</dbReference>
<dbReference type="Gramene" id="KVI02980">
    <property type="protein sequence ID" value="KVI02980"/>
    <property type="gene ID" value="Ccrd_018727"/>
</dbReference>
<evidence type="ECO:0000256" key="1">
    <source>
        <dbReference type="ARBA" id="ARBA00004141"/>
    </source>
</evidence>
<keyword evidence="12" id="KW-1185">Reference proteome</keyword>
<dbReference type="InterPro" id="IPR020846">
    <property type="entry name" value="MFS_dom"/>
</dbReference>
<comment type="similarity">
    <text evidence="2">Belongs to the major facilitator superfamily. Sugar transporter (TC 2.A.1.1) family.</text>
</comment>
<feature type="transmembrane region" description="Helical" evidence="9">
    <location>
        <begin position="99"/>
        <end position="122"/>
    </location>
</feature>
<keyword evidence="4 9" id="KW-0812">Transmembrane</keyword>
<dbReference type="GO" id="GO:0016020">
    <property type="term" value="C:membrane"/>
    <property type="evidence" value="ECO:0007669"/>
    <property type="project" value="UniProtKB-SubCell"/>
</dbReference>
<evidence type="ECO:0000256" key="4">
    <source>
        <dbReference type="ARBA" id="ARBA00022692"/>
    </source>
</evidence>
<evidence type="ECO:0000256" key="6">
    <source>
        <dbReference type="ARBA" id="ARBA00023136"/>
    </source>
</evidence>
<dbReference type="InterPro" id="IPR005829">
    <property type="entry name" value="Sugar_transporter_CS"/>
</dbReference>
<gene>
    <name evidence="11" type="ORF">Ccrd_018727</name>
</gene>
<dbReference type="Gene3D" id="1.20.1250.20">
    <property type="entry name" value="MFS general substrate transporter like domains"/>
    <property type="match status" value="2"/>
</dbReference>
<evidence type="ECO:0000256" key="8">
    <source>
        <dbReference type="SAM" id="MobiDB-lite"/>
    </source>
</evidence>
<organism evidence="11 12">
    <name type="scientific">Cynara cardunculus var. scolymus</name>
    <name type="common">Globe artichoke</name>
    <name type="synonym">Cynara scolymus</name>
    <dbReference type="NCBI Taxonomy" id="59895"/>
    <lineage>
        <taxon>Eukaryota</taxon>
        <taxon>Viridiplantae</taxon>
        <taxon>Streptophyta</taxon>
        <taxon>Embryophyta</taxon>
        <taxon>Tracheophyta</taxon>
        <taxon>Spermatophyta</taxon>
        <taxon>Magnoliopsida</taxon>
        <taxon>eudicotyledons</taxon>
        <taxon>Gunneridae</taxon>
        <taxon>Pentapetalae</taxon>
        <taxon>asterids</taxon>
        <taxon>campanulids</taxon>
        <taxon>Asterales</taxon>
        <taxon>Asteraceae</taxon>
        <taxon>Carduoideae</taxon>
        <taxon>Cardueae</taxon>
        <taxon>Carduinae</taxon>
        <taxon>Cynara</taxon>
    </lineage>
</organism>
<keyword evidence="5 9" id="KW-1133">Transmembrane helix</keyword>
<keyword evidence="3" id="KW-0813">Transport</keyword>
<feature type="transmembrane region" description="Helical" evidence="9">
    <location>
        <begin position="164"/>
        <end position="186"/>
    </location>
</feature>
<feature type="transmembrane region" description="Helical" evidence="9">
    <location>
        <begin position="44"/>
        <end position="63"/>
    </location>
</feature>
<dbReference type="PROSITE" id="PS00216">
    <property type="entry name" value="SUGAR_TRANSPORT_1"/>
    <property type="match status" value="1"/>
</dbReference>
<dbReference type="InterPro" id="IPR005828">
    <property type="entry name" value="MFS_sugar_transport-like"/>
</dbReference>
<comment type="caution">
    <text evidence="11">The sequence shown here is derived from an EMBL/GenBank/DDBJ whole genome shotgun (WGS) entry which is preliminary data.</text>
</comment>
<evidence type="ECO:0000256" key="2">
    <source>
        <dbReference type="ARBA" id="ARBA00010992"/>
    </source>
</evidence>
<feature type="transmembrane region" description="Helical" evidence="9">
    <location>
        <begin position="506"/>
        <end position="528"/>
    </location>
</feature>
<reference evidence="11 12" key="1">
    <citation type="journal article" date="2016" name="Sci. Rep.">
        <title>The genome sequence of the outbreeding globe artichoke constructed de novo incorporating a phase-aware low-pass sequencing strategy of F1 progeny.</title>
        <authorList>
            <person name="Scaglione D."/>
            <person name="Reyes-Chin-Wo S."/>
            <person name="Acquadro A."/>
            <person name="Froenicke L."/>
            <person name="Portis E."/>
            <person name="Beitel C."/>
            <person name="Tirone M."/>
            <person name="Mauro R."/>
            <person name="Lo Monaco A."/>
            <person name="Mauromicale G."/>
            <person name="Faccioli P."/>
            <person name="Cattivelli L."/>
            <person name="Rieseberg L."/>
            <person name="Michelmore R."/>
            <person name="Lanteri S."/>
        </authorList>
    </citation>
    <scope>NUCLEOTIDE SEQUENCE [LARGE SCALE GENOMIC DNA]</scope>
    <source>
        <strain evidence="11">2C</strain>
    </source>
</reference>
<proteinExistence type="inferred from homology"/>
<feature type="transmembrane region" description="Helical" evidence="9">
    <location>
        <begin position="534"/>
        <end position="558"/>
    </location>
</feature>
<dbReference type="AlphaFoldDB" id="A0A103Y5P1"/>
<dbReference type="InterPro" id="IPR003663">
    <property type="entry name" value="Sugar/inositol_transpt"/>
</dbReference>
<comment type="similarity">
    <text evidence="7">Belongs to the major facilitator superfamily. Phosphate:H(+) symporter (TC 2.A.1.9) family.</text>
</comment>
<feature type="transmembrane region" description="Helical" evidence="9">
    <location>
        <begin position="134"/>
        <end position="158"/>
    </location>
</feature>
<dbReference type="PANTHER" id="PTHR48020:SF35">
    <property type="entry name" value="SUGAR TRANSPORTER"/>
    <property type="match status" value="1"/>
</dbReference>
<dbReference type="Pfam" id="PF00083">
    <property type="entry name" value="Sugar_tr"/>
    <property type="match status" value="2"/>
</dbReference>
<dbReference type="InterPro" id="IPR050814">
    <property type="entry name" value="Myo-inositol_Transporter"/>
</dbReference>